<feature type="region of interest" description="Disordered" evidence="1">
    <location>
        <begin position="1"/>
        <end position="41"/>
    </location>
</feature>
<dbReference type="EMBL" id="JAUKTV010000004">
    <property type="protein sequence ID" value="KAK0739300.1"/>
    <property type="molecule type" value="Genomic_DNA"/>
</dbReference>
<sequence length="64" mass="6498">MHTIPRAATRLFQASAGAPGRASNGSVPGIATTNTPTKTARNVPGTMAAAMATWAIEVHARDAP</sequence>
<comment type="caution">
    <text evidence="2">The sequence shown here is derived from an EMBL/GenBank/DDBJ whole genome shotgun (WGS) entry which is preliminary data.</text>
</comment>
<dbReference type="AlphaFoldDB" id="A0AA40BS34"/>
<evidence type="ECO:0000256" key="1">
    <source>
        <dbReference type="SAM" id="MobiDB-lite"/>
    </source>
</evidence>
<proteinExistence type="predicted"/>
<organism evidence="2 3">
    <name type="scientific">Apiosordaria backusii</name>
    <dbReference type="NCBI Taxonomy" id="314023"/>
    <lineage>
        <taxon>Eukaryota</taxon>
        <taxon>Fungi</taxon>
        <taxon>Dikarya</taxon>
        <taxon>Ascomycota</taxon>
        <taxon>Pezizomycotina</taxon>
        <taxon>Sordariomycetes</taxon>
        <taxon>Sordariomycetidae</taxon>
        <taxon>Sordariales</taxon>
        <taxon>Lasiosphaeriaceae</taxon>
        <taxon>Apiosordaria</taxon>
    </lineage>
</organism>
<keyword evidence="3" id="KW-1185">Reference proteome</keyword>
<evidence type="ECO:0000313" key="2">
    <source>
        <dbReference type="EMBL" id="KAK0739300.1"/>
    </source>
</evidence>
<evidence type="ECO:0000313" key="3">
    <source>
        <dbReference type="Proteomes" id="UP001172159"/>
    </source>
</evidence>
<name>A0AA40BS34_9PEZI</name>
<dbReference type="Proteomes" id="UP001172159">
    <property type="component" value="Unassembled WGS sequence"/>
</dbReference>
<feature type="compositionally biased region" description="Polar residues" evidence="1">
    <location>
        <begin position="23"/>
        <end position="40"/>
    </location>
</feature>
<reference evidence="2" key="1">
    <citation type="submission" date="2023-06" db="EMBL/GenBank/DDBJ databases">
        <title>Genome-scale phylogeny and comparative genomics of the fungal order Sordariales.</title>
        <authorList>
            <consortium name="Lawrence Berkeley National Laboratory"/>
            <person name="Hensen N."/>
            <person name="Bonometti L."/>
            <person name="Westerberg I."/>
            <person name="Brannstrom I.O."/>
            <person name="Guillou S."/>
            <person name="Cros-Aarteil S."/>
            <person name="Calhoun S."/>
            <person name="Haridas S."/>
            <person name="Kuo A."/>
            <person name="Mondo S."/>
            <person name="Pangilinan J."/>
            <person name="Riley R."/>
            <person name="Labutti K."/>
            <person name="Andreopoulos B."/>
            <person name="Lipzen A."/>
            <person name="Chen C."/>
            <person name="Yanf M."/>
            <person name="Daum C."/>
            <person name="Ng V."/>
            <person name="Clum A."/>
            <person name="Steindorff A."/>
            <person name="Ohm R."/>
            <person name="Martin F."/>
            <person name="Silar P."/>
            <person name="Natvig D."/>
            <person name="Lalanne C."/>
            <person name="Gautier V."/>
            <person name="Ament-Velasquez S.L."/>
            <person name="Kruys A."/>
            <person name="Hutchinson M.I."/>
            <person name="Powell A.J."/>
            <person name="Barry K."/>
            <person name="Miller A.N."/>
            <person name="Grigoriev I.V."/>
            <person name="Debuchy R."/>
            <person name="Gladieux P."/>
            <person name="Thoren M.H."/>
            <person name="Johannesson H."/>
        </authorList>
    </citation>
    <scope>NUCLEOTIDE SEQUENCE</scope>
    <source>
        <strain evidence="2">CBS 540.89</strain>
    </source>
</reference>
<accession>A0AA40BS34</accession>
<gene>
    <name evidence="2" type="ORF">B0T21DRAFT_362342</name>
</gene>
<protein>
    <submittedName>
        <fullName evidence="2">Uncharacterized protein</fullName>
    </submittedName>
</protein>